<evidence type="ECO:0000256" key="2">
    <source>
        <dbReference type="ARBA" id="ARBA00022490"/>
    </source>
</evidence>
<dbReference type="PANTHER" id="PTHR10918">
    <property type="entry name" value="HOMER"/>
    <property type="match status" value="1"/>
</dbReference>
<dbReference type="GO" id="GO:0007216">
    <property type="term" value="P:G protein-coupled glutamate receptor signaling pathway"/>
    <property type="evidence" value="ECO:0007669"/>
    <property type="project" value="InterPro"/>
</dbReference>
<dbReference type="GO" id="GO:0014069">
    <property type="term" value="C:postsynaptic density"/>
    <property type="evidence" value="ECO:0007669"/>
    <property type="project" value="UniProtKB-SubCell"/>
</dbReference>
<keyword evidence="11" id="KW-1185">Reference proteome</keyword>
<keyword evidence="4 7" id="KW-0175">Coiled coil</keyword>
<name>A0A9Q1GYI5_HOLLE</name>
<dbReference type="OrthoDB" id="9983798at2759"/>
<evidence type="ECO:0000256" key="8">
    <source>
        <dbReference type="SAM" id="MobiDB-lite"/>
    </source>
</evidence>
<dbReference type="FunFam" id="2.30.29.30:FF:000014">
    <property type="entry name" value="Homer homolog 1 (Drosophila)"/>
    <property type="match status" value="1"/>
</dbReference>
<evidence type="ECO:0000256" key="6">
    <source>
        <dbReference type="ARBA" id="ARBA00034105"/>
    </source>
</evidence>
<feature type="compositionally biased region" description="Polar residues" evidence="8">
    <location>
        <begin position="167"/>
        <end position="176"/>
    </location>
</feature>
<dbReference type="InterPro" id="IPR000697">
    <property type="entry name" value="WH1/EVH1_dom"/>
</dbReference>
<evidence type="ECO:0000256" key="4">
    <source>
        <dbReference type="ARBA" id="ARBA00023054"/>
    </source>
</evidence>
<dbReference type="Proteomes" id="UP001152320">
    <property type="component" value="Chromosome 14"/>
</dbReference>
<dbReference type="InterPro" id="IPR045027">
    <property type="entry name" value="Homer"/>
</dbReference>
<feature type="region of interest" description="Disordered" evidence="8">
    <location>
        <begin position="131"/>
        <end position="176"/>
    </location>
</feature>
<dbReference type="AlphaFoldDB" id="A0A9Q1GYI5"/>
<feature type="coiled-coil region" evidence="7">
    <location>
        <begin position="187"/>
        <end position="330"/>
    </location>
</feature>
<dbReference type="InterPro" id="IPR044100">
    <property type="entry name" value="Homer_EVH1"/>
</dbReference>
<evidence type="ECO:0000313" key="10">
    <source>
        <dbReference type="EMBL" id="KAJ8029277.1"/>
    </source>
</evidence>
<evidence type="ECO:0000313" key="11">
    <source>
        <dbReference type="Proteomes" id="UP001152320"/>
    </source>
</evidence>
<dbReference type="Gene3D" id="2.30.29.30">
    <property type="entry name" value="Pleckstrin-homology domain (PH domain)/Phosphotyrosine-binding domain (PTB)"/>
    <property type="match status" value="1"/>
</dbReference>
<dbReference type="SMART" id="SM00461">
    <property type="entry name" value="WH1"/>
    <property type="match status" value="1"/>
</dbReference>
<evidence type="ECO:0000256" key="1">
    <source>
        <dbReference type="ARBA" id="ARBA00004496"/>
    </source>
</evidence>
<keyword evidence="3" id="KW-0770">Synapse</keyword>
<dbReference type="EMBL" id="JAIZAY010000014">
    <property type="protein sequence ID" value="KAJ8029277.1"/>
    <property type="molecule type" value="Genomic_DNA"/>
</dbReference>
<proteinExistence type="inferred from homology"/>
<keyword evidence="2" id="KW-0963">Cytoplasm</keyword>
<comment type="similarity">
    <text evidence="5">Belongs to the Homer family.</text>
</comment>
<accession>A0A9Q1GYI5</accession>
<sequence>MASDKEKAIKLIKLGLSEQPLFTTRAHVFQIDPVSKKSWLPASKQAVAVSFFFDNTRNSFRIISVDGSKAVINSIISSNMIFTKTSQKFGQWADSRANTVYGLGFGSEAELNKFVEKFDELKEATVSGLKGTEKKGVGDGKALPNGVQDKETNGSPRNHARQPSGDAGNQGSVPILSSTDSQLKYENDRLKIALAQSSNNAKKWETELQTLKNNNARLTTALQESTTNVEEWQKQLKLYKEDNTRLKMKVQELESRLSGNPGMGSSDLEQRLAAMSVAHKAKEQEVNELSLKLQETSQVKQENSRLQDQIEELRSSKEDLLTQVAELQTKLSASSEGKRVATEQYQQLHTQLGEAIRQLTSIHQHMAKNTASVDI</sequence>
<dbReference type="Pfam" id="PF00568">
    <property type="entry name" value="WH1"/>
    <property type="match status" value="1"/>
</dbReference>
<evidence type="ECO:0000256" key="5">
    <source>
        <dbReference type="ARBA" id="ARBA00023606"/>
    </source>
</evidence>
<reference evidence="10" key="1">
    <citation type="submission" date="2021-10" db="EMBL/GenBank/DDBJ databases">
        <title>Tropical sea cucumber genome reveals ecological adaptation and Cuvierian tubules defense mechanism.</title>
        <authorList>
            <person name="Chen T."/>
        </authorList>
    </citation>
    <scope>NUCLEOTIDE SEQUENCE</scope>
    <source>
        <strain evidence="10">Nanhai2018</strain>
        <tissue evidence="10">Muscle</tissue>
    </source>
</reference>
<dbReference type="SUPFAM" id="SSF50729">
    <property type="entry name" value="PH domain-like"/>
    <property type="match status" value="1"/>
</dbReference>
<comment type="subcellular location">
    <subcellularLocation>
        <location evidence="1">Cytoplasm</location>
    </subcellularLocation>
    <subcellularLocation>
        <location evidence="6">Postsynaptic density</location>
    </subcellularLocation>
</comment>
<dbReference type="CDD" id="cd01206">
    <property type="entry name" value="EVH1_Homer_Vesl"/>
    <property type="match status" value="1"/>
</dbReference>
<comment type="caution">
    <text evidence="10">The sequence shown here is derived from an EMBL/GenBank/DDBJ whole genome shotgun (WGS) entry which is preliminary data.</text>
</comment>
<protein>
    <submittedName>
        <fullName evidence="10">Homer protein-like 2</fullName>
    </submittedName>
</protein>
<dbReference type="GO" id="GO:0035256">
    <property type="term" value="F:G protein-coupled glutamate receptor binding"/>
    <property type="evidence" value="ECO:0007669"/>
    <property type="project" value="InterPro"/>
</dbReference>
<dbReference type="InterPro" id="IPR011993">
    <property type="entry name" value="PH-like_dom_sf"/>
</dbReference>
<evidence type="ECO:0000256" key="3">
    <source>
        <dbReference type="ARBA" id="ARBA00023018"/>
    </source>
</evidence>
<evidence type="ECO:0000259" key="9">
    <source>
        <dbReference type="PROSITE" id="PS50229"/>
    </source>
</evidence>
<dbReference type="GO" id="GO:0005737">
    <property type="term" value="C:cytoplasm"/>
    <property type="evidence" value="ECO:0007669"/>
    <property type="project" value="UniProtKB-SubCell"/>
</dbReference>
<organism evidence="10 11">
    <name type="scientific">Holothuria leucospilota</name>
    <name type="common">Black long sea cucumber</name>
    <name type="synonym">Mertensiothuria leucospilota</name>
    <dbReference type="NCBI Taxonomy" id="206669"/>
    <lineage>
        <taxon>Eukaryota</taxon>
        <taxon>Metazoa</taxon>
        <taxon>Echinodermata</taxon>
        <taxon>Eleutherozoa</taxon>
        <taxon>Echinozoa</taxon>
        <taxon>Holothuroidea</taxon>
        <taxon>Aspidochirotacea</taxon>
        <taxon>Aspidochirotida</taxon>
        <taxon>Holothuriidae</taxon>
        <taxon>Holothuria</taxon>
    </lineage>
</organism>
<feature type="domain" description="WH1" evidence="9">
    <location>
        <begin position="13"/>
        <end position="125"/>
    </location>
</feature>
<dbReference type="PROSITE" id="PS50229">
    <property type="entry name" value="WH1"/>
    <property type="match status" value="1"/>
</dbReference>
<evidence type="ECO:0000256" key="7">
    <source>
        <dbReference type="SAM" id="Coils"/>
    </source>
</evidence>
<gene>
    <name evidence="10" type="ORF">HOLleu_28632</name>
</gene>